<keyword evidence="1" id="KW-0812">Transmembrane</keyword>
<organism evidence="2 3">
    <name type="scientific">Halobium palmae</name>
    <dbReference type="NCBI Taxonomy" id="1776492"/>
    <lineage>
        <taxon>Archaea</taxon>
        <taxon>Methanobacteriati</taxon>
        <taxon>Methanobacteriota</taxon>
        <taxon>Stenosarchaea group</taxon>
        <taxon>Halobacteria</taxon>
        <taxon>Halobacteriales</taxon>
        <taxon>Haloferacaceae</taxon>
        <taxon>Halobium</taxon>
    </lineage>
</organism>
<proteinExistence type="predicted"/>
<evidence type="ECO:0000313" key="3">
    <source>
        <dbReference type="Proteomes" id="UP001596328"/>
    </source>
</evidence>
<dbReference type="EMBL" id="JBHSWU010001442">
    <property type="protein sequence ID" value="MFC6726843.1"/>
    <property type="molecule type" value="Genomic_DNA"/>
</dbReference>
<protein>
    <submittedName>
        <fullName evidence="2">Uncharacterized protein</fullName>
    </submittedName>
</protein>
<keyword evidence="1" id="KW-0472">Membrane</keyword>
<name>A0ABD5S6Q1_9EURY</name>
<evidence type="ECO:0000256" key="1">
    <source>
        <dbReference type="SAM" id="Phobius"/>
    </source>
</evidence>
<keyword evidence="1" id="KW-1133">Transmembrane helix</keyword>
<feature type="transmembrane region" description="Helical" evidence="1">
    <location>
        <begin position="6"/>
        <end position="39"/>
    </location>
</feature>
<evidence type="ECO:0000313" key="2">
    <source>
        <dbReference type="EMBL" id="MFC6726843.1"/>
    </source>
</evidence>
<feature type="non-terminal residue" evidence="2">
    <location>
        <position position="139"/>
    </location>
</feature>
<comment type="caution">
    <text evidence="2">The sequence shown here is derived from an EMBL/GenBank/DDBJ whole genome shotgun (WGS) entry which is preliminary data.</text>
</comment>
<reference evidence="2 3" key="1">
    <citation type="journal article" date="2019" name="Int. J. Syst. Evol. Microbiol.">
        <title>The Global Catalogue of Microorganisms (GCM) 10K type strain sequencing project: providing services to taxonomists for standard genome sequencing and annotation.</title>
        <authorList>
            <consortium name="The Broad Institute Genomics Platform"/>
            <consortium name="The Broad Institute Genome Sequencing Center for Infectious Disease"/>
            <person name="Wu L."/>
            <person name="Ma J."/>
        </authorList>
    </citation>
    <scope>NUCLEOTIDE SEQUENCE [LARGE SCALE GENOMIC DNA]</scope>
    <source>
        <strain evidence="2 3">NBRC 111368</strain>
    </source>
</reference>
<feature type="transmembrane region" description="Helical" evidence="1">
    <location>
        <begin position="110"/>
        <end position="130"/>
    </location>
</feature>
<keyword evidence="3" id="KW-1185">Reference proteome</keyword>
<gene>
    <name evidence="2" type="ORF">ACFQE1_21195</name>
</gene>
<dbReference type="AlphaFoldDB" id="A0ABD5S6Q1"/>
<feature type="transmembrane region" description="Helical" evidence="1">
    <location>
        <begin position="73"/>
        <end position="95"/>
    </location>
</feature>
<dbReference type="Proteomes" id="UP001596328">
    <property type="component" value="Unassembled WGS sequence"/>
</dbReference>
<accession>A0ABD5S6Q1</accession>
<sequence>MQFGEIPGLFLLVLLFLAAVLLVFAVTVAGAVLVALVAFPALSVLPTVRRGFLALAATVANARPDSTRSVRFLAVYVLAIETLGFALLLAGIAVFEFSTAYGRLLLDAPAARYVLLGVLLVGGIGVLVVGRRTVTGRRR</sequence>